<dbReference type="Gene3D" id="3.30.70.1660">
    <property type="match status" value="1"/>
</dbReference>
<keyword evidence="6" id="KW-1185">Reference proteome</keyword>
<dbReference type="InterPro" id="IPR000352">
    <property type="entry name" value="Pep_chain_release_fac_I"/>
</dbReference>
<reference evidence="5 6" key="1">
    <citation type="journal article" date="2019" name="Nat. Ecol. Evol.">
        <title>Megaphylogeny resolves global patterns of mushroom evolution.</title>
        <authorList>
            <person name="Varga T."/>
            <person name="Krizsan K."/>
            <person name="Foldi C."/>
            <person name="Dima B."/>
            <person name="Sanchez-Garcia M."/>
            <person name="Sanchez-Ramirez S."/>
            <person name="Szollosi G.J."/>
            <person name="Szarkandi J.G."/>
            <person name="Papp V."/>
            <person name="Albert L."/>
            <person name="Andreopoulos W."/>
            <person name="Angelini C."/>
            <person name="Antonin V."/>
            <person name="Barry K.W."/>
            <person name="Bougher N.L."/>
            <person name="Buchanan P."/>
            <person name="Buyck B."/>
            <person name="Bense V."/>
            <person name="Catcheside P."/>
            <person name="Chovatia M."/>
            <person name="Cooper J."/>
            <person name="Damon W."/>
            <person name="Desjardin D."/>
            <person name="Finy P."/>
            <person name="Geml J."/>
            <person name="Haridas S."/>
            <person name="Hughes K."/>
            <person name="Justo A."/>
            <person name="Karasinski D."/>
            <person name="Kautmanova I."/>
            <person name="Kiss B."/>
            <person name="Kocsube S."/>
            <person name="Kotiranta H."/>
            <person name="LaButti K.M."/>
            <person name="Lechner B.E."/>
            <person name="Liimatainen K."/>
            <person name="Lipzen A."/>
            <person name="Lukacs Z."/>
            <person name="Mihaltcheva S."/>
            <person name="Morgado L.N."/>
            <person name="Niskanen T."/>
            <person name="Noordeloos M.E."/>
            <person name="Ohm R.A."/>
            <person name="Ortiz-Santana B."/>
            <person name="Ovrebo C."/>
            <person name="Racz N."/>
            <person name="Riley R."/>
            <person name="Savchenko A."/>
            <person name="Shiryaev A."/>
            <person name="Soop K."/>
            <person name="Spirin V."/>
            <person name="Szebenyi C."/>
            <person name="Tomsovsky M."/>
            <person name="Tulloss R.E."/>
            <person name="Uehling J."/>
            <person name="Grigoriev I.V."/>
            <person name="Vagvolgyi C."/>
            <person name="Papp T."/>
            <person name="Martin F.M."/>
            <person name="Miettinen O."/>
            <person name="Hibbett D.S."/>
            <person name="Nagy L.G."/>
        </authorList>
    </citation>
    <scope>NUCLEOTIDE SEQUENCE [LARGE SCALE GENOMIC DNA]</scope>
    <source>
        <strain evidence="5 6">CBS 309.79</strain>
    </source>
</reference>
<dbReference type="OrthoDB" id="2019491at2759"/>
<dbReference type="GO" id="GO:0032543">
    <property type="term" value="P:mitochondrial translation"/>
    <property type="evidence" value="ECO:0007669"/>
    <property type="project" value="UniProtKB-ARBA"/>
</dbReference>
<dbReference type="AlphaFoldDB" id="A0A5C3Q392"/>
<sequence>MFSLGRRAHFAFRLVRHASLSSRESKYLTGTHTGPELVKMLETDNSKILKLVRRKVDERTALMAEAEQIAINGDPSSQEYRDKTRRASELLVFQDAWSSYESAKSNLLETHTLLSHPDPDMRDLATEEYPSLPPTLTSLLLTTFPSLLVPPSSSSQHNLAGALMDLKSGVGGQESSLFLSELLRMYTRFAGSKSVDEETGEVIKAKWGVTIVQQNDADAGGIKDAIVEIKGKGAYDLMRWESGVHRVQRVPATDSAGRVHTSTVAVIVLPMLEESDKVEDELFKMDDVKIEVMRARGAGGQHVNKTESAVRLTHTPTGITVSMQDERSQHQNRRRAFQVLRARLLDLKLSADIASRRATRRSLVKGADRSEKIRTYNWAQDRITDHRVPGLTVRGLEGVMEGDGRVGGGFGGLVGRVEEWGREVEVEECLGEMMEALDKEEGQGEVGK</sequence>
<feature type="domain" description="Prokaryotic-type class I peptide chain release factors" evidence="4">
    <location>
        <begin position="294"/>
        <end position="310"/>
    </location>
</feature>
<dbReference type="Proteomes" id="UP000305067">
    <property type="component" value="Unassembled WGS sequence"/>
</dbReference>
<comment type="similarity">
    <text evidence="1">Belongs to the prokaryotic/mitochondrial release factor family.</text>
</comment>
<dbReference type="InterPro" id="IPR005139">
    <property type="entry name" value="PCRF"/>
</dbReference>
<dbReference type="SUPFAM" id="SSF75620">
    <property type="entry name" value="Release factor"/>
    <property type="match status" value="1"/>
</dbReference>
<organism evidence="5 6">
    <name type="scientific">Pterulicium gracile</name>
    <dbReference type="NCBI Taxonomy" id="1884261"/>
    <lineage>
        <taxon>Eukaryota</taxon>
        <taxon>Fungi</taxon>
        <taxon>Dikarya</taxon>
        <taxon>Basidiomycota</taxon>
        <taxon>Agaricomycotina</taxon>
        <taxon>Agaricomycetes</taxon>
        <taxon>Agaricomycetidae</taxon>
        <taxon>Agaricales</taxon>
        <taxon>Pleurotineae</taxon>
        <taxon>Pterulaceae</taxon>
        <taxon>Pterulicium</taxon>
    </lineage>
</organism>
<dbReference type="Gene3D" id="3.30.160.20">
    <property type="match status" value="1"/>
</dbReference>
<dbReference type="PROSITE" id="PS00745">
    <property type="entry name" value="RF_PROK_I"/>
    <property type="match status" value="1"/>
</dbReference>
<evidence type="ECO:0000313" key="5">
    <source>
        <dbReference type="EMBL" id="TFK96554.1"/>
    </source>
</evidence>
<evidence type="ECO:0000313" key="6">
    <source>
        <dbReference type="Proteomes" id="UP000305067"/>
    </source>
</evidence>
<evidence type="ECO:0000259" key="4">
    <source>
        <dbReference type="PROSITE" id="PS00745"/>
    </source>
</evidence>
<dbReference type="InterPro" id="IPR050057">
    <property type="entry name" value="Prokaryotic/Mito_RF"/>
</dbReference>
<dbReference type="GO" id="GO:0003747">
    <property type="term" value="F:translation release factor activity"/>
    <property type="evidence" value="ECO:0007669"/>
    <property type="project" value="InterPro"/>
</dbReference>
<accession>A0A5C3Q392</accession>
<dbReference type="GO" id="GO:0005739">
    <property type="term" value="C:mitochondrion"/>
    <property type="evidence" value="ECO:0007669"/>
    <property type="project" value="GOC"/>
</dbReference>
<dbReference type="InterPro" id="IPR045853">
    <property type="entry name" value="Pep_chain_release_fac_I_sf"/>
</dbReference>
<dbReference type="Gene3D" id="6.10.140.1950">
    <property type="match status" value="1"/>
</dbReference>
<dbReference type="Pfam" id="PF00472">
    <property type="entry name" value="RF-1"/>
    <property type="match status" value="1"/>
</dbReference>
<evidence type="ECO:0000256" key="2">
    <source>
        <dbReference type="ARBA" id="ARBA00022481"/>
    </source>
</evidence>
<protein>
    <recommendedName>
        <fullName evidence="4">Prokaryotic-type class I peptide chain release factors domain-containing protein</fullName>
    </recommendedName>
</protein>
<gene>
    <name evidence="5" type="ORF">BDV98DRAFT_555111</name>
</gene>
<proteinExistence type="inferred from homology"/>
<dbReference type="Pfam" id="PF03462">
    <property type="entry name" value="PCRF"/>
    <property type="match status" value="1"/>
</dbReference>
<evidence type="ECO:0000256" key="1">
    <source>
        <dbReference type="ARBA" id="ARBA00010835"/>
    </source>
</evidence>
<evidence type="ECO:0000256" key="3">
    <source>
        <dbReference type="ARBA" id="ARBA00022917"/>
    </source>
</evidence>
<dbReference type="PANTHER" id="PTHR43804:SF7">
    <property type="entry name" value="LD18447P"/>
    <property type="match status" value="1"/>
</dbReference>
<keyword evidence="2" id="KW-0488">Methylation</keyword>
<dbReference type="SMART" id="SM00937">
    <property type="entry name" value="PCRF"/>
    <property type="match status" value="1"/>
</dbReference>
<name>A0A5C3Q392_9AGAR</name>
<dbReference type="EMBL" id="ML178858">
    <property type="protein sequence ID" value="TFK96554.1"/>
    <property type="molecule type" value="Genomic_DNA"/>
</dbReference>
<dbReference type="FunFam" id="3.30.160.20:FF:000004">
    <property type="entry name" value="Peptide chain release factor 1"/>
    <property type="match status" value="1"/>
</dbReference>
<keyword evidence="3" id="KW-0648">Protein biosynthesis</keyword>
<dbReference type="STRING" id="1884261.A0A5C3Q392"/>
<dbReference type="PANTHER" id="PTHR43804">
    <property type="entry name" value="LD18447P"/>
    <property type="match status" value="1"/>
</dbReference>